<feature type="chain" id="PRO_5045570095" evidence="1">
    <location>
        <begin position="24"/>
        <end position="241"/>
    </location>
</feature>
<dbReference type="PANTHER" id="PTHR34387:SF1">
    <property type="entry name" value="PERIPLASMIC IMMUNOGENIC PROTEIN"/>
    <property type="match status" value="1"/>
</dbReference>
<evidence type="ECO:0000256" key="1">
    <source>
        <dbReference type="SAM" id="SignalP"/>
    </source>
</evidence>
<dbReference type="InterPro" id="IPR007497">
    <property type="entry name" value="SIMPL/DUF541"/>
</dbReference>
<dbReference type="RefSeq" id="WP_342676366.1">
    <property type="nucleotide sequence ID" value="NZ_JBCGCU010000002.1"/>
</dbReference>
<protein>
    <submittedName>
        <fullName evidence="2">SIMPL domain-containing protein</fullName>
    </submittedName>
</protein>
<proteinExistence type="predicted"/>
<dbReference type="Gene3D" id="3.30.110.170">
    <property type="entry name" value="Protein of unknown function (DUF541), domain 1"/>
    <property type="match status" value="1"/>
</dbReference>
<dbReference type="InterPro" id="IPR052022">
    <property type="entry name" value="26kDa_periplasmic_antigen"/>
</dbReference>
<dbReference type="Proteomes" id="UP001447008">
    <property type="component" value="Unassembled WGS sequence"/>
</dbReference>
<feature type="signal peptide" evidence="1">
    <location>
        <begin position="1"/>
        <end position="23"/>
    </location>
</feature>
<evidence type="ECO:0000313" key="3">
    <source>
        <dbReference type="Proteomes" id="UP001447008"/>
    </source>
</evidence>
<dbReference type="PANTHER" id="PTHR34387">
    <property type="entry name" value="SLR1258 PROTEIN"/>
    <property type="match status" value="1"/>
</dbReference>
<dbReference type="Gene3D" id="3.30.70.2970">
    <property type="entry name" value="Protein of unknown function (DUF541), domain 2"/>
    <property type="match status" value="1"/>
</dbReference>
<keyword evidence="1" id="KW-0732">Signal</keyword>
<dbReference type="Pfam" id="PF04402">
    <property type="entry name" value="SIMPL"/>
    <property type="match status" value="1"/>
</dbReference>
<organism evidence="2 3">
    <name type="scientific">Pseudoalteromonas qingdaonensis</name>
    <dbReference type="NCBI Taxonomy" id="3131913"/>
    <lineage>
        <taxon>Bacteria</taxon>
        <taxon>Pseudomonadati</taxon>
        <taxon>Pseudomonadota</taxon>
        <taxon>Gammaproteobacteria</taxon>
        <taxon>Alteromonadales</taxon>
        <taxon>Pseudoalteromonadaceae</taxon>
        <taxon>Pseudoalteromonas</taxon>
    </lineage>
</organism>
<evidence type="ECO:0000313" key="2">
    <source>
        <dbReference type="EMBL" id="MEM0514541.1"/>
    </source>
</evidence>
<accession>A0ABU9MUL6</accession>
<comment type="caution">
    <text evidence="2">The sequence shown here is derived from an EMBL/GenBank/DDBJ whole genome shotgun (WGS) entry which is preliminary data.</text>
</comment>
<reference evidence="2 3" key="1">
    <citation type="submission" date="2024-03" db="EMBL/GenBank/DDBJ databases">
        <title>Pseudoalteromonas qingdaonensis sp. nov., isolated from the intestines of marine benthic organisms.</title>
        <authorList>
            <person name="Lin X."/>
            <person name="Fang S."/>
            <person name="Hu X."/>
        </authorList>
    </citation>
    <scope>NUCLEOTIDE SEQUENCE [LARGE SCALE GENOMIC DNA]</scope>
    <source>
        <strain evidence="2 3">YIC-827</strain>
    </source>
</reference>
<name>A0ABU9MUL6_9GAMM</name>
<gene>
    <name evidence="2" type="ORF">WCN91_03655</name>
</gene>
<dbReference type="EMBL" id="JBCGCU010000002">
    <property type="protein sequence ID" value="MEM0514541.1"/>
    <property type="molecule type" value="Genomic_DNA"/>
</dbReference>
<keyword evidence="3" id="KW-1185">Reference proteome</keyword>
<sequence>MKQLLSVLLTSSLALGGTFAVQAQSIPDEPHLQVRGVGEVWATPDKVTINLSVNEQSMDVLEAKSAADRKLAKMIMALKEQGIESKDIHASQLGIHSKTRYNRDTQTNEFDGYEVSRNVSVILRQIDNYASVLQLLVQQGANQVGQSHFGLSNYDQLHEQAQQQAFSDAKQKAKTYAEGFDTKVGKVYSINVMSNDRPIPYPRAEMKMMAVADAAPGVEQAYNVGEIKVSASVNAVFLLDN</sequence>